<comment type="caution">
    <text evidence="4">The sequence shown here is derived from an EMBL/GenBank/DDBJ whole genome shotgun (WGS) entry which is preliminary data.</text>
</comment>
<feature type="compositionally biased region" description="Gly residues" evidence="1">
    <location>
        <begin position="88"/>
        <end position="108"/>
    </location>
</feature>
<keyword evidence="2" id="KW-1133">Transmembrane helix</keyword>
<feature type="compositionally biased region" description="Pro residues" evidence="1">
    <location>
        <begin position="115"/>
        <end position="126"/>
    </location>
</feature>
<evidence type="ECO:0000256" key="1">
    <source>
        <dbReference type="SAM" id="MobiDB-lite"/>
    </source>
</evidence>
<feature type="compositionally biased region" description="Polar residues" evidence="1">
    <location>
        <begin position="178"/>
        <end position="192"/>
    </location>
</feature>
<protein>
    <recommendedName>
        <fullName evidence="3">RIN4 pathogenic type III effector avirulence factor Avr cleavage site domain-containing protein</fullName>
    </recommendedName>
</protein>
<dbReference type="InterPro" id="IPR008700">
    <property type="entry name" value="TypeIII_avirulence_cleave"/>
</dbReference>
<feature type="region of interest" description="Disordered" evidence="1">
    <location>
        <begin position="33"/>
        <end position="152"/>
    </location>
</feature>
<keyword evidence="2" id="KW-0812">Transmembrane</keyword>
<feature type="domain" description="RIN4 pathogenic type III effector avirulence factor Avr cleavage site" evidence="3">
    <location>
        <begin position="3"/>
        <end position="31"/>
    </location>
</feature>
<gene>
    <name evidence="4" type="ORF">ERUC_LOCUS16131</name>
</gene>
<keyword evidence="2" id="KW-0472">Membrane</keyword>
<feature type="transmembrane region" description="Helical" evidence="2">
    <location>
        <begin position="247"/>
        <end position="265"/>
    </location>
</feature>
<dbReference type="Proteomes" id="UP001642260">
    <property type="component" value="Unassembled WGS sequence"/>
</dbReference>
<accession>A0ABC8K0T0</accession>
<reference evidence="4 5" key="1">
    <citation type="submission" date="2022-03" db="EMBL/GenBank/DDBJ databases">
        <authorList>
            <person name="Macdonald S."/>
            <person name="Ahmed S."/>
            <person name="Newling K."/>
        </authorList>
    </citation>
    <scope>NUCLEOTIDE SEQUENCE [LARGE SCALE GENOMIC DNA]</scope>
</reference>
<proteinExistence type="predicted"/>
<organism evidence="4 5">
    <name type="scientific">Eruca vesicaria subsp. sativa</name>
    <name type="common">Garden rocket</name>
    <name type="synonym">Eruca sativa</name>
    <dbReference type="NCBI Taxonomy" id="29727"/>
    <lineage>
        <taxon>Eukaryota</taxon>
        <taxon>Viridiplantae</taxon>
        <taxon>Streptophyta</taxon>
        <taxon>Embryophyta</taxon>
        <taxon>Tracheophyta</taxon>
        <taxon>Spermatophyta</taxon>
        <taxon>Magnoliopsida</taxon>
        <taxon>eudicotyledons</taxon>
        <taxon>Gunneridae</taxon>
        <taxon>Pentapetalae</taxon>
        <taxon>rosids</taxon>
        <taxon>malvids</taxon>
        <taxon>Brassicales</taxon>
        <taxon>Brassicaceae</taxon>
        <taxon>Brassiceae</taxon>
        <taxon>Eruca</taxon>
    </lineage>
</organism>
<name>A0ABC8K0T0_ERUVS</name>
<keyword evidence="5" id="KW-1185">Reference proteome</keyword>
<dbReference type="Pfam" id="PF05627">
    <property type="entry name" value="AvrRpt-cleavage"/>
    <property type="match status" value="1"/>
</dbReference>
<evidence type="ECO:0000256" key="2">
    <source>
        <dbReference type="SAM" id="Phobius"/>
    </source>
</evidence>
<sequence length="266" mass="29057">MANRPHVPKFGDWSNQEQPFTVVFDNARTKRADLYGSLENSDIQTPPQPAPRIPRPEPPKPAREGTPRAPPPTEIRNKVRAPPADNLYGGGRDGGGLYGGYVGGGGSGNRQTQTPPRPAQAPPRPNPRGGSNGRGGGTTIPPFPGSVGSGENMSYTHIFDKVKEERREGARSYGGTGDNTPSRPINGQHESTSPNSSKVIYIVYSTHNYFDIHIITYHVCLCERVCAGLLLPMVSEGKVNTEDKCTYSWTHLFVFCVLFILSFYFL</sequence>
<evidence type="ECO:0000259" key="3">
    <source>
        <dbReference type="Pfam" id="PF05627"/>
    </source>
</evidence>
<dbReference type="EMBL" id="CAKOAT010151820">
    <property type="protein sequence ID" value="CAH8343616.1"/>
    <property type="molecule type" value="Genomic_DNA"/>
</dbReference>
<dbReference type="AlphaFoldDB" id="A0ABC8K0T0"/>
<evidence type="ECO:0000313" key="5">
    <source>
        <dbReference type="Proteomes" id="UP001642260"/>
    </source>
</evidence>
<feature type="region of interest" description="Disordered" evidence="1">
    <location>
        <begin position="165"/>
        <end position="192"/>
    </location>
</feature>
<feature type="compositionally biased region" description="Basic and acidic residues" evidence="1">
    <location>
        <begin position="54"/>
        <end position="66"/>
    </location>
</feature>
<evidence type="ECO:0000313" key="4">
    <source>
        <dbReference type="EMBL" id="CAH8343616.1"/>
    </source>
</evidence>